<evidence type="ECO:0000256" key="1">
    <source>
        <dbReference type="SAM" id="MobiDB-lite"/>
    </source>
</evidence>
<dbReference type="EMBL" id="KN818226">
    <property type="protein sequence ID" value="KIL69129.1"/>
    <property type="molecule type" value="Genomic_DNA"/>
</dbReference>
<feature type="region of interest" description="Disordered" evidence="1">
    <location>
        <begin position="1"/>
        <end position="22"/>
    </location>
</feature>
<dbReference type="HOGENOM" id="CLU_2526980_0_0_1"/>
<name>A0A0C2TPJ6_AMAMK</name>
<gene>
    <name evidence="2" type="ORF">M378DRAFT_765891</name>
</gene>
<protein>
    <submittedName>
        <fullName evidence="2">Uncharacterized protein</fullName>
    </submittedName>
</protein>
<sequence>MSCGKATASPAQQHNLRSQKSIHWAQISPSPFQTRLPHGHSLQRSNGSTLEYFNSQFVAYGFPHRQIFIRWRLQRNAEHGEKVT</sequence>
<dbReference type="AlphaFoldDB" id="A0A0C2TPJ6"/>
<evidence type="ECO:0000313" key="2">
    <source>
        <dbReference type="EMBL" id="KIL69129.1"/>
    </source>
</evidence>
<dbReference type="InParanoid" id="A0A0C2TPJ6"/>
<accession>A0A0C2TPJ6</accession>
<reference evidence="2 3" key="1">
    <citation type="submission" date="2014-04" db="EMBL/GenBank/DDBJ databases">
        <title>Evolutionary Origins and Diversification of the Mycorrhizal Mutualists.</title>
        <authorList>
            <consortium name="DOE Joint Genome Institute"/>
            <consortium name="Mycorrhizal Genomics Consortium"/>
            <person name="Kohler A."/>
            <person name="Kuo A."/>
            <person name="Nagy L.G."/>
            <person name="Floudas D."/>
            <person name="Copeland A."/>
            <person name="Barry K.W."/>
            <person name="Cichocki N."/>
            <person name="Veneault-Fourrey C."/>
            <person name="LaButti K."/>
            <person name="Lindquist E.A."/>
            <person name="Lipzen A."/>
            <person name="Lundell T."/>
            <person name="Morin E."/>
            <person name="Murat C."/>
            <person name="Riley R."/>
            <person name="Ohm R."/>
            <person name="Sun H."/>
            <person name="Tunlid A."/>
            <person name="Henrissat B."/>
            <person name="Grigoriev I.V."/>
            <person name="Hibbett D.S."/>
            <person name="Martin F."/>
        </authorList>
    </citation>
    <scope>NUCLEOTIDE SEQUENCE [LARGE SCALE GENOMIC DNA]</scope>
    <source>
        <strain evidence="2 3">Koide BX008</strain>
    </source>
</reference>
<proteinExistence type="predicted"/>
<organism evidence="2 3">
    <name type="scientific">Amanita muscaria (strain Koide BX008)</name>
    <dbReference type="NCBI Taxonomy" id="946122"/>
    <lineage>
        <taxon>Eukaryota</taxon>
        <taxon>Fungi</taxon>
        <taxon>Dikarya</taxon>
        <taxon>Basidiomycota</taxon>
        <taxon>Agaricomycotina</taxon>
        <taxon>Agaricomycetes</taxon>
        <taxon>Agaricomycetidae</taxon>
        <taxon>Agaricales</taxon>
        <taxon>Pluteineae</taxon>
        <taxon>Amanitaceae</taxon>
        <taxon>Amanita</taxon>
    </lineage>
</organism>
<dbReference type="Proteomes" id="UP000054549">
    <property type="component" value="Unassembled WGS sequence"/>
</dbReference>
<feature type="compositionally biased region" description="Polar residues" evidence="1">
    <location>
        <begin position="9"/>
        <end position="22"/>
    </location>
</feature>
<evidence type="ECO:0000313" key="3">
    <source>
        <dbReference type="Proteomes" id="UP000054549"/>
    </source>
</evidence>
<keyword evidence="3" id="KW-1185">Reference proteome</keyword>